<dbReference type="CDD" id="cd00761">
    <property type="entry name" value="Glyco_tranf_GTA_type"/>
    <property type="match status" value="1"/>
</dbReference>
<dbReference type="InterPro" id="IPR029044">
    <property type="entry name" value="Nucleotide-diphossugar_trans"/>
</dbReference>
<dbReference type="GO" id="GO:0016740">
    <property type="term" value="F:transferase activity"/>
    <property type="evidence" value="ECO:0007669"/>
    <property type="project" value="UniProtKB-KW"/>
</dbReference>
<evidence type="ECO:0000313" key="2">
    <source>
        <dbReference type="EMBL" id="MBA2879999.1"/>
    </source>
</evidence>
<feature type="domain" description="Glycosyltransferase 2-like" evidence="1">
    <location>
        <begin position="4"/>
        <end position="137"/>
    </location>
</feature>
<reference evidence="2 3" key="1">
    <citation type="submission" date="2020-07" db="EMBL/GenBank/DDBJ databases">
        <title>Genomic Encyclopedia of Type Strains, Phase IV (KMG-IV): sequencing the most valuable type-strain genomes for metagenomic binning, comparative biology and taxonomic classification.</title>
        <authorList>
            <person name="Goeker M."/>
        </authorList>
    </citation>
    <scope>NUCLEOTIDE SEQUENCE [LARGE SCALE GENOMIC DNA]</scope>
    <source>
        <strain evidence="2 3">DSM 17721</strain>
    </source>
</reference>
<dbReference type="InterPro" id="IPR050834">
    <property type="entry name" value="Glycosyltransf_2"/>
</dbReference>
<protein>
    <submittedName>
        <fullName evidence="2">Glycosyltransferase involved in cell wall biosynthesis</fullName>
    </submittedName>
</protein>
<dbReference type="Gene3D" id="3.90.550.10">
    <property type="entry name" value="Spore Coat Polysaccharide Biosynthesis Protein SpsA, Chain A"/>
    <property type="match status" value="1"/>
</dbReference>
<dbReference type="EMBL" id="JACDUS010000001">
    <property type="protein sequence ID" value="MBA2879999.1"/>
    <property type="molecule type" value="Genomic_DNA"/>
</dbReference>
<dbReference type="PANTHER" id="PTHR43685">
    <property type="entry name" value="GLYCOSYLTRANSFERASE"/>
    <property type="match status" value="1"/>
</dbReference>
<keyword evidence="2" id="KW-0808">Transferase</keyword>
<evidence type="ECO:0000259" key="1">
    <source>
        <dbReference type="Pfam" id="PF00535"/>
    </source>
</evidence>
<name>A0A7W0C6D4_9BACT</name>
<proteinExistence type="predicted"/>
<gene>
    <name evidence="2" type="ORF">HNR65_000306</name>
</gene>
<sequence length="294" mass="33747">MMISVVIPSYKRHDLLLRAVKSVLSQTLPPYEIIVSNDGPDREKAELLSSLDYDHLKYIEAPRSGKASVTRNFGIGCAKGDWIALLDDDDIWLPTKLEVQFNYLEKQNNKNAIIAGIEMVYAPSGRIWRRPKGNFQGMIKSSDAVLNRKGGFNTSTIVAPRHIFLKYPFNEKINKLEDVEWVLSAGIELNTCIPPEPVCVRIVTEKDGLSQPGGFETVWAWYLRNKEKMTIQSRCYSITDILARRASYDFNWQAYLVLVRELHKENVLNFMNICRLTSYFVAPQQVRIFIKKLI</sequence>
<comment type="caution">
    <text evidence="2">The sequence shown here is derived from an EMBL/GenBank/DDBJ whole genome shotgun (WGS) entry which is preliminary data.</text>
</comment>
<dbReference type="RefSeq" id="WP_181549675.1">
    <property type="nucleotide sequence ID" value="NZ_JACDUS010000001.1"/>
</dbReference>
<evidence type="ECO:0000313" key="3">
    <source>
        <dbReference type="Proteomes" id="UP000525298"/>
    </source>
</evidence>
<organism evidence="2 3">
    <name type="scientific">Desulfosalsimonas propionicica</name>
    <dbReference type="NCBI Taxonomy" id="332175"/>
    <lineage>
        <taxon>Bacteria</taxon>
        <taxon>Pseudomonadati</taxon>
        <taxon>Thermodesulfobacteriota</taxon>
        <taxon>Desulfobacteria</taxon>
        <taxon>Desulfobacterales</taxon>
        <taxon>Desulfosalsimonadaceae</taxon>
        <taxon>Desulfosalsimonas</taxon>
    </lineage>
</organism>
<dbReference type="SUPFAM" id="SSF53448">
    <property type="entry name" value="Nucleotide-diphospho-sugar transferases"/>
    <property type="match status" value="1"/>
</dbReference>
<dbReference type="InterPro" id="IPR001173">
    <property type="entry name" value="Glyco_trans_2-like"/>
</dbReference>
<dbReference type="PANTHER" id="PTHR43685:SF2">
    <property type="entry name" value="GLYCOSYLTRANSFERASE 2-LIKE DOMAIN-CONTAINING PROTEIN"/>
    <property type="match status" value="1"/>
</dbReference>
<dbReference type="AlphaFoldDB" id="A0A7W0C6D4"/>
<dbReference type="Proteomes" id="UP000525298">
    <property type="component" value="Unassembled WGS sequence"/>
</dbReference>
<accession>A0A7W0C6D4</accession>
<keyword evidence="3" id="KW-1185">Reference proteome</keyword>
<dbReference type="Pfam" id="PF00535">
    <property type="entry name" value="Glycos_transf_2"/>
    <property type="match status" value="1"/>
</dbReference>